<dbReference type="InterPro" id="IPR001309">
    <property type="entry name" value="Pept_C14_p20"/>
</dbReference>
<evidence type="ECO:0000256" key="6">
    <source>
        <dbReference type="ARBA" id="ARBA00023145"/>
    </source>
</evidence>
<dbReference type="InterPro" id="IPR001315">
    <property type="entry name" value="CARD"/>
</dbReference>
<name>A0A8R1WBU8_ACYPI</name>
<dbReference type="SMR" id="A0A8R1WBU8"/>
<dbReference type="SMART" id="SM00115">
    <property type="entry name" value="CASc"/>
    <property type="match status" value="1"/>
</dbReference>
<dbReference type="InterPro" id="IPR011600">
    <property type="entry name" value="Pept_C14_caspase"/>
</dbReference>
<dbReference type="GO" id="GO:0042981">
    <property type="term" value="P:regulation of apoptotic process"/>
    <property type="evidence" value="ECO:0007669"/>
    <property type="project" value="InterPro"/>
</dbReference>
<feature type="active site" evidence="7">
    <location>
        <position position="271"/>
    </location>
</feature>
<dbReference type="GeneID" id="100569019"/>
<dbReference type="InterPro" id="IPR002138">
    <property type="entry name" value="Pept_C14_p10"/>
</dbReference>
<dbReference type="SUPFAM" id="SSF52129">
    <property type="entry name" value="Caspase-like"/>
    <property type="match status" value="1"/>
</dbReference>
<dbReference type="PIRSF" id="PIRSF038001">
    <property type="entry name" value="Caspase_ICE"/>
    <property type="match status" value="1"/>
</dbReference>
<evidence type="ECO:0000256" key="2">
    <source>
        <dbReference type="ARBA" id="ARBA00022670"/>
    </source>
</evidence>
<evidence type="ECO:0000256" key="4">
    <source>
        <dbReference type="ARBA" id="ARBA00022801"/>
    </source>
</evidence>
<dbReference type="EnsemblMetazoa" id="XM_016807309.2">
    <property type="protein sequence ID" value="XP_016662798.1"/>
    <property type="gene ID" value="LOC100569019"/>
</dbReference>
<dbReference type="Pfam" id="PF00619">
    <property type="entry name" value="CARD"/>
    <property type="match status" value="1"/>
</dbReference>
<dbReference type="KEGG" id="api:100569019"/>
<evidence type="ECO:0000256" key="3">
    <source>
        <dbReference type="ARBA" id="ARBA00022703"/>
    </source>
</evidence>
<accession>A0A8R1WBU8</accession>
<dbReference type="CDD" id="cd01671">
    <property type="entry name" value="CARD"/>
    <property type="match status" value="1"/>
</dbReference>
<evidence type="ECO:0000256" key="5">
    <source>
        <dbReference type="ARBA" id="ARBA00022807"/>
    </source>
</evidence>
<keyword evidence="6" id="KW-0865">Zymogen</keyword>
<dbReference type="RefSeq" id="XP_008186547.1">
    <property type="nucleotide sequence ID" value="XM_008188325.2"/>
</dbReference>
<dbReference type="PROSITE" id="PS50207">
    <property type="entry name" value="CASPASE_P10"/>
    <property type="match status" value="1"/>
</dbReference>
<feature type="domain" description="CARD" evidence="11">
    <location>
        <begin position="1"/>
        <end position="91"/>
    </location>
</feature>
<dbReference type="AlphaFoldDB" id="A0A8R1WBU8"/>
<dbReference type="Gene3D" id="1.10.533.10">
    <property type="entry name" value="Death Domain, Fas"/>
    <property type="match status" value="1"/>
</dbReference>
<sequence>MEQHHRKLINKRMSELVSVTFDLKAIVDILFEKVVINKWMKDYILGNEGESSKTTKLYEVIQGRGPDAFTNICEVLKQTNNIKAYDILTSKTCEEEGDQLNSLDKEFNKIILNHDDSYVKVHPEYKIMDQYEAKLNVNVEAYPMASNPKGHALILNINNIKYRDERKGSDVDMANLMKLFQGLGYIVHPKVDLTEKQFKNVINEFINICEKEKANSIVVFIMSHGEAGKESTRSSDILAADGKPINTDWIIEQFVFNYIQHVPKLFFIQACRGKNSDFGWKYHDGENNRLHDDSTTLSPITTVERRYKDVFIAYATIPGHTAKRDPIKGSWFVQNLCEVIRKHAYNTELNAMMLMVDKEIENLNSIHHGFQTVEWTSRGFNKWFFFNPGVYQDNSNRAIVMTTSTNPPTDV</sequence>
<dbReference type="SUPFAM" id="SSF47986">
    <property type="entry name" value="DEATH domain"/>
    <property type="match status" value="1"/>
</dbReference>
<organism evidence="12 13">
    <name type="scientific">Acyrthosiphon pisum</name>
    <name type="common">Pea aphid</name>
    <dbReference type="NCBI Taxonomy" id="7029"/>
    <lineage>
        <taxon>Eukaryota</taxon>
        <taxon>Metazoa</taxon>
        <taxon>Ecdysozoa</taxon>
        <taxon>Arthropoda</taxon>
        <taxon>Hexapoda</taxon>
        <taxon>Insecta</taxon>
        <taxon>Pterygota</taxon>
        <taxon>Neoptera</taxon>
        <taxon>Paraneoptera</taxon>
        <taxon>Hemiptera</taxon>
        <taxon>Sternorrhyncha</taxon>
        <taxon>Aphidomorpha</taxon>
        <taxon>Aphidoidea</taxon>
        <taxon>Aphididae</taxon>
        <taxon>Macrosiphini</taxon>
        <taxon>Acyrthosiphon</taxon>
    </lineage>
</organism>
<feature type="domain" description="Caspase family p20" evidence="10">
    <location>
        <begin position="148"/>
        <end position="275"/>
    </location>
</feature>
<dbReference type="EnsemblMetazoa" id="XM_003246832.4">
    <property type="protein sequence ID" value="XP_003246880.1"/>
    <property type="gene ID" value="LOC100569019"/>
</dbReference>
<evidence type="ECO:0000256" key="7">
    <source>
        <dbReference type="PIRSR" id="PIRSR038001-1"/>
    </source>
</evidence>
<evidence type="ECO:0000259" key="11">
    <source>
        <dbReference type="PROSITE" id="PS50209"/>
    </source>
</evidence>
<keyword evidence="13" id="KW-1185">Reference proteome</keyword>
<keyword evidence="3" id="KW-0053">Apoptosis</keyword>
<keyword evidence="4" id="KW-0378">Hydrolase</keyword>
<dbReference type="Proteomes" id="UP000007819">
    <property type="component" value="Chromosome A1"/>
</dbReference>
<dbReference type="PRINTS" id="PR00376">
    <property type="entry name" value="IL1BCENZYME"/>
</dbReference>
<dbReference type="OrthoDB" id="6097640at2759"/>
<dbReference type="PROSITE" id="PS50208">
    <property type="entry name" value="CASPASE_P20"/>
    <property type="match status" value="1"/>
</dbReference>
<evidence type="ECO:0000256" key="8">
    <source>
        <dbReference type="RuleBase" id="RU003971"/>
    </source>
</evidence>
<dbReference type="RefSeq" id="XP_016662798.1">
    <property type="nucleotide sequence ID" value="XM_016807309.1"/>
</dbReference>
<dbReference type="PROSITE" id="PS50209">
    <property type="entry name" value="CARD"/>
    <property type="match status" value="1"/>
</dbReference>
<comment type="similarity">
    <text evidence="1 8">Belongs to the peptidase C14A family.</text>
</comment>
<dbReference type="InterPro" id="IPR015917">
    <property type="entry name" value="Pept_C14A"/>
</dbReference>
<dbReference type="EnsemblMetazoa" id="XM_029488256.1">
    <property type="protein sequence ID" value="XP_029344116.1"/>
    <property type="gene ID" value="LOC100569019"/>
</dbReference>
<dbReference type="InterPro" id="IPR029030">
    <property type="entry name" value="Caspase-like_dom_sf"/>
</dbReference>
<evidence type="ECO:0000313" key="13">
    <source>
        <dbReference type="Proteomes" id="UP000007819"/>
    </source>
</evidence>
<dbReference type="RefSeq" id="XP_003246880.1">
    <property type="nucleotide sequence ID" value="XM_003246832.3"/>
</dbReference>
<feature type="domain" description="Caspase family p10" evidence="9">
    <location>
        <begin position="308"/>
        <end position="388"/>
    </location>
</feature>
<proteinExistence type="inferred from homology"/>
<dbReference type="GO" id="GO:0004197">
    <property type="term" value="F:cysteine-type endopeptidase activity"/>
    <property type="evidence" value="ECO:0007669"/>
    <property type="project" value="InterPro"/>
</dbReference>
<evidence type="ECO:0000313" key="12">
    <source>
        <dbReference type="EnsemblMetazoa" id="XP_003246880.1"/>
    </source>
</evidence>
<reference evidence="13" key="1">
    <citation type="submission" date="2010-06" db="EMBL/GenBank/DDBJ databases">
        <authorList>
            <person name="Jiang H."/>
            <person name="Abraham K."/>
            <person name="Ali S."/>
            <person name="Alsbrooks S.L."/>
            <person name="Anim B.N."/>
            <person name="Anosike U.S."/>
            <person name="Attaway T."/>
            <person name="Bandaranaike D.P."/>
            <person name="Battles P.K."/>
            <person name="Bell S.N."/>
            <person name="Bell A.V."/>
            <person name="Beltran B."/>
            <person name="Bickham C."/>
            <person name="Bustamante Y."/>
            <person name="Caleb T."/>
            <person name="Canada A."/>
            <person name="Cardenas V."/>
            <person name="Carter K."/>
            <person name="Chacko J."/>
            <person name="Chandrabose M.N."/>
            <person name="Chavez D."/>
            <person name="Chavez A."/>
            <person name="Chen L."/>
            <person name="Chu H.-S."/>
            <person name="Claassen K.J."/>
            <person name="Cockrell R."/>
            <person name="Collins M."/>
            <person name="Cooper J.A."/>
            <person name="Cree A."/>
            <person name="Curry S.M."/>
            <person name="Da Y."/>
            <person name="Dao M.D."/>
            <person name="Das B."/>
            <person name="Davila M.-L."/>
            <person name="Davy-Carroll L."/>
            <person name="Denson S."/>
            <person name="Dinh H."/>
            <person name="Ebong V.E."/>
            <person name="Edwards J.R."/>
            <person name="Egan A."/>
            <person name="El-Daye J."/>
            <person name="Escobedo L."/>
            <person name="Fernandez S."/>
            <person name="Fernando P.R."/>
            <person name="Flagg N."/>
            <person name="Forbes L.D."/>
            <person name="Fowler R.G."/>
            <person name="Fu Q."/>
            <person name="Gabisi R.A."/>
            <person name="Ganer J."/>
            <person name="Garbino Pronczuk A."/>
            <person name="Garcia R.M."/>
            <person name="Garner T."/>
            <person name="Garrett T.E."/>
            <person name="Gonzalez D.A."/>
            <person name="Hamid H."/>
            <person name="Hawkins E.S."/>
            <person name="Hirani K."/>
            <person name="Hogues M.E."/>
            <person name="Hollins B."/>
            <person name="Hsiao C.-H."/>
            <person name="Jabil R."/>
            <person name="James M.L."/>
            <person name="Jhangiani S.N."/>
            <person name="Johnson B."/>
            <person name="Johnson Q."/>
            <person name="Joshi V."/>
            <person name="Kalu J.B."/>
            <person name="Kam C."/>
            <person name="Kashfia A."/>
            <person name="Keebler J."/>
            <person name="Kisamo H."/>
            <person name="Kovar C.L."/>
            <person name="Lago L.A."/>
            <person name="Lai C.-Y."/>
            <person name="Laidlaw J."/>
            <person name="Lara F."/>
            <person name="Le T.-K."/>
            <person name="Lee S.L."/>
            <person name="Legall F.H."/>
            <person name="Lemon S.J."/>
            <person name="Lewis L.R."/>
            <person name="Li B."/>
            <person name="Liu Y."/>
            <person name="Liu Y.-S."/>
            <person name="Lopez J."/>
            <person name="Lozado R.J."/>
            <person name="Lu J."/>
            <person name="Madu R.C."/>
            <person name="Maheshwari M."/>
            <person name="Maheshwari R."/>
            <person name="Malloy K."/>
            <person name="Martinez E."/>
            <person name="Mathew T."/>
            <person name="Mercado I.C."/>
            <person name="Mercado C."/>
            <person name="Meyer B."/>
            <person name="Montgomery K."/>
            <person name="Morgan M.B."/>
            <person name="Munidasa M."/>
            <person name="Nazareth L.V."/>
            <person name="Nelson J."/>
            <person name="Ng B.M."/>
            <person name="Nguyen N.B."/>
            <person name="Nguyen P.Q."/>
            <person name="Nguyen T."/>
            <person name="Obregon M."/>
            <person name="Okwuonu G.O."/>
            <person name="Onwere C.G."/>
            <person name="Orozco G."/>
            <person name="Parra A."/>
            <person name="Patel S."/>
            <person name="Patil S."/>
            <person name="Perez A."/>
            <person name="Perez Y."/>
            <person name="Pham C."/>
            <person name="Primus E.L."/>
            <person name="Pu L.-L."/>
            <person name="Puazo M."/>
            <person name="Qin X."/>
            <person name="Quiroz J.B."/>
            <person name="Reese J."/>
            <person name="Richards S."/>
            <person name="Rives C.M."/>
            <person name="Robberts R."/>
            <person name="Ruiz S.J."/>
            <person name="Ruiz M.J."/>
            <person name="Santibanez J."/>
            <person name="Schneider B.W."/>
            <person name="Sisson I."/>
            <person name="Smith M."/>
            <person name="Sodergren E."/>
            <person name="Song X.-Z."/>
            <person name="Song B.B."/>
            <person name="Summersgill H."/>
            <person name="Thelus R."/>
            <person name="Thornton R.D."/>
            <person name="Trejos Z.Y."/>
            <person name="Usmani K."/>
            <person name="Vattathil S."/>
            <person name="Villasana D."/>
            <person name="Walker D.L."/>
            <person name="Wang S."/>
            <person name="Wang K."/>
            <person name="White C.S."/>
            <person name="Williams A.C."/>
            <person name="Williamson J."/>
            <person name="Wilson K."/>
            <person name="Woghiren I.O."/>
            <person name="Woodworth J.R."/>
            <person name="Worley K.C."/>
            <person name="Wright R.A."/>
            <person name="Wu W."/>
            <person name="Young L."/>
            <person name="Zhang L."/>
            <person name="Zhang J."/>
            <person name="Zhu Y."/>
            <person name="Muzny D.M."/>
            <person name="Weinstock G."/>
            <person name="Gibbs R.A."/>
        </authorList>
    </citation>
    <scope>NUCLEOTIDE SEQUENCE [LARGE SCALE GENOMIC DNA]</scope>
    <source>
        <strain evidence="13">LSR1</strain>
    </source>
</reference>
<keyword evidence="2" id="KW-0645">Protease</keyword>
<evidence type="ECO:0000259" key="10">
    <source>
        <dbReference type="PROSITE" id="PS50208"/>
    </source>
</evidence>
<dbReference type="PANTHER" id="PTHR47901">
    <property type="entry name" value="CASPASE RECRUITMENT DOMAIN-CONTAINING PROTEIN 18"/>
    <property type="match status" value="1"/>
</dbReference>
<dbReference type="EnsemblMetazoa" id="XM_008188325.3">
    <property type="protein sequence ID" value="XP_008186547.1"/>
    <property type="gene ID" value="LOC100569019"/>
</dbReference>
<protein>
    <recommendedName>
        <fullName evidence="14">Caspase</fullName>
    </recommendedName>
</protein>
<feature type="active site" evidence="7">
    <location>
        <position position="224"/>
    </location>
</feature>
<evidence type="ECO:0000259" key="9">
    <source>
        <dbReference type="PROSITE" id="PS50207"/>
    </source>
</evidence>
<dbReference type="GO" id="GO:0006915">
    <property type="term" value="P:apoptotic process"/>
    <property type="evidence" value="ECO:0007669"/>
    <property type="project" value="UniProtKB-KW"/>
</dbReference>
<keyword evidence="5" id="KW-0788">Thiol protease</keyword>
<dbReference type="Pfam" id="PF00656">
    <property type="entry name" value="Peptidase_C14"/>
    <property type="match status" value="1"/>
</dbReference>
<evidence type="ECO:0000256" key="1">
    <source>
        <dbReference type="ARBA" id="ARBA00010134"/>
    </source>
</evidence>
<dbReference type="GO" id="GO:0006508">
    <property type="term" value="P:proteolysis"/>
    <property type="evidence" value="ECO:0007669"/>
    <property type="project" value="UniProtKB-KW"/>
</dbReference>
<dbReference type="Gene3D" id="3.40.50.1460">
    <property type="match status" value="1"/>
</dbReference>
<dbReference type="InterPro" id="IPR002398">
    <property type="entry name" value="Pept_C14"/>
</dbReference>
<dbReference type="PANTHER" id="PTHR47901:SF8">
    <property type="entry name" value="CASPASE-3"/>
    <property type="match status" value="1"/>
</dbReference>
<reference evidence="12" key="2">
    <citation type="submission" date="2022-06" db="UniProtKB">
        <authorList>
            <consortium name="EnsemblMetazoa"/>
        </authorList>
    </citation>
    <scope>IDENTIFICATION</scope>
</reference>
<dbReference type="InterPro" id="IPR011029">
    <property type="entry name" value="DEATH-like_dom_sf"/>
</dbReference>
<evidence type="ECO:0008006" key="14">
    <source>
        <dbReference type="Google" id="ProtNLM"/>
    </source>
</evidence>